<dbReference type="CDD" id="cd18787">
    <property type="entry name" value="SF2_C_DEAD"/>
    <property type="match status" value="1"/>
</dbReference>
<evidence type="ECO:0000256" key="1">
    <source>
        <dbReference type="ARBA" id="ARBA00022741"/>
    </source>
</evidence>
<dbReference type="Gene3D" id="3.40.50.300">
    <property type="entry name" value="P-loop containing nucleotide triphosphate hydrolases"/>
    <property type="match status" value="2"/>
</dbReference>
<dbReference type="GO" id="GO:0016787">
    <property type="term" value="F:hydrolase activity"/>
    <property type="evidence" value="ECO:0007669"/>
    <property type="project" value="UniProtKB-KW"/>
</dbReference>
<dbReference type="AlphaFoldDB" id="T1AN10"/>
<dbReference type="EMBL" id="AUZY01009114">
    <property type="protein sequence ID" value="EQD43440.1"/>
    <property type="molecule type" value="Genomic_DNA"/>
</dbReference>
<dbReference type="Pfam" id="PF00271">
    <property type="entry name" value="Helicase_C"/>
    <property type="match status" value="1"/>
</dbReference>
<reference evidence="8" key="1">
    <citation type="submission" date="2013-08" db="EMBL/GenBank/DDBJ databases">
        <authorList>
            <person name="Mendez C."/>
            <person name="Richter M."/>
            <person name="Ferrer M."/>
            <person name="Sanchez J."/>
        </authorList>
    </citation>
    <scope>NUCLEOTIDE SEQUENCE</scope>
</reference>
<sequence>MGPQEQALRGGAEIIVATPGRLLDHMQRGYVDFGGLEILVLDEGDRMLDMGFLPDVRRIVSRLPRQRQTMLFSATMPPEIVKLARDFLREPKMVHVAAETVAAVGVSHLAIDAPGAQKAGILKALLDDKTMRSVLVFTRTKHRANRVTEDLQDFGVAAGVIHGNKSQSQRVQALEGFRSGRHRVLVATDIAARGVDVEGVSHVVNFDVPHEPETYVHRVGRTARAQRRGDAITLVSGEEEDDLRRIERLLGEEIPRTRMPGWDYNRPPPTSGGGRGPDRRASGERRGPPRSRGPRDRDRSGPRHDDSGRRRRPPPRRY</sequence>
<keyword evidence="4" id="KW-0067">ATP-binding</keyword>
<dbReference type="InterPro" id="IPR001650">
    <property type="entry name" value="Helicase_C-like"/>
</dbReference>
<feature type="compositionally biased region" description="Basic and acidic residues" evidence="5">
    <location>
        <begin position="276"/>
        <end position="308"/>
    </location>
</feature>
<dbReference type="GO" id="GO:0005829">
    <property type="term" value="C:cytosol"/>
    <property type="evidence" value="ECO:0007669"/>
    <property type="project" value="TreeGrafter"/>
</dbReference>
<dbReference type="Pfam" id="PF00270">
    <property type="entry name" value="DEAD"/>
    <property type="match status" value="1"/>
</dbReference>
<evidence type="ECO:0000256" key="3">
    <source>
        <dbReference type="ARBA" id="ARBA00022806"/>
    </source>
</evidence>
<gene>
    <name evidence="8" type="ORF">B1B_13821</name>
</gene>
<proteinExistence type="predicted"/>
<evidence type="ECO:0000313" key="8">
    <source>
        <dbReference type="EMBL" id="EQD43440.1"/>
    </source>
</evidence>
<keyword evidence="1" id="KW-0547">Nucleotide-binding</keyword>
<feature type="region of interest" description="Disordered" evidence="5">
    <location>
        <begin position="257"/>
        <end position="318"/>
    </location>
</feature>
<keyword evidence="2" id="KW-0378">Hydrolase</keyword>
<protein>
    <submittedName>
        <fullName evidence="8">DEAD/DEAH box helicase domain-containing protein</fullName>
    </submittedName>
</protein>
<comment type="caution">
    <text evidence="8">The sequence shown here is derived from an EMBL/GenBank/DDBJ whole genome shotgun (WGS) entry which is preliminary data.</text>
</comment>
<dbReference type="InterPro" id="IPR050079">
    <property type="entry name" value="DEAD_box_RNA_helicase"/>
</dbReference>
<dbReference type="PANTHER" id="PTHR47959">
    <property type="entry name" value="ATP-DEPENDENT RNA HELICASE RHLE-RELATED"/>
    <property type="match status" value="1"/>
</dbReference>
<dbReference type="SMART" id="SM00490">
    <property type="entry name" value="HELICc"/>
    <property type="match status" value="1"/>
</dbReference>
<evidence type="ECO:0000256" key="2">
    <source>
        <dbReference type="ARBA" id="ARBA00022801"/>
    </source>
</evidence>
<dbReference type="PROSITE" id="PS51194">
    <property type="entry name" value="HELICASE_CTER"/>
    <property type="match status" value="1"/>
</dbReference>
<keyword evidence="3 8" id="KW-0347">Helicase</keyword>
<evidence type="ECO:0000259" key="6">
    <source>
        <dbReference type="PROSITE" id="PS51192"/>
    </source>
</evidence>
<evidence type="ECO:0000256" key="5">
    <source>
        <dbReference type="SAM" id="MobiDB-lite"/>
    </source>
</evidence>
<feature type="compositionally biased region" description="Basic residues" evidence="5">
    <location>
        <begin position="309"/>
        <end position="318"/>
    </location>
</feature>
<dbReference type="InterPro" id="IPR027417">
    <property type="entry name" value="P-loop_NTPase"/>
</dbReference>
<dbReference type="CDD" id="cd00268">
    <property type="entry name" value="DEADc"/>
    <property type="match status" value="1"/>
</dbReference>
<dbReference type="GO" id="GO:0003676">
    <property type="term" value="F:nucleic acid binding"/>
    <property type="evidence" value="ECO:0007669"/>
    <property type="project" value="InterPro"/>
</dbReference>
<dbReference type="PANTHER" id="PTHR47959:SF13">
    <property type="entry name" value="ATP-DEPENDENT RNA HELICASE RHLE"/>
    <property type="match status" value="1"/>
</dbReference>
<organism evidence="8">
    <name type="scientific">mine drainage metagenome</name>
    <dbReference type="NCBI Taxonomy" id="410659"/>
    <lineage>
        <taxon>unclassified sequences</taxon>
        <taxon>metagenomes</taxon>
        <taxon>ecological metagenomes</taxon>
    </lineage>
</organism>
<dbReference type="SUPFAM" id="SSF52540">
    <property type="entry name" value="P-loop containing nucleoside triphosphate hydrolases"/>
    <property type="match status" value="1"/>
</dbReference>
<evidence type="ECO:0000256" key="4">
    <source>
        <dbReference type="ARBA" id="ARBA00022840"/>
    </source>
</evidence>
<dbReference type="PROSITE" id="PS51192">
    <property type="entry name" value="HELICASE_ATP_BIND_1"/>
    <property type="match status" value="1"/>
</dbReference>
<dbReference type="InterPro" id="IPR011545">
    <property type="entry name" value="DEAD/DEAH_box_helicase_dom"/>
</dbReference>
<feature type="domain" description="Helicase C-terminal" evidence="7">
    <location>
        <begin position="125"/>
        <end position="265"/>
    </location>
</feature>
<reference evidence="8" key="2">
    <citation type="journal article" date="2014" name="ISME J.">
        <title>Microbial stratification in low pH oxic and suboxic macroscopic growths along an acid mine drainage.</title>
        <authorList>
            <person name="Mendez-Garcia C."/>
            <person name="Mesa V."/>
            <person name="Sprenger R.R."/>
            <person name="Richter M."/>
            <person name="Diez M.S."/>
            <person name="Solano J."/>
            <person name="Bargiela R."/>
            <person name="Golyshina O.V."/>
            <person name="Manteca A."/>
            <person name="Ramos J.L."/>
            <person name="Gallego J.R."/>
            <person name="Llorente I."/>
            <person name="Martins Dos Santos V.A."/>
            <person name="Jensen O.N."/>
            <person name="Pelaez A.I."/>
            <person name="Sanchez J."/>
            <person name="Ferrer M."/>
        </authorList>
    </citation>
    <scope>NUCLEOTIDE SEQUENCE</scope>
</reference>
<evidence type="ECO:0000259" key="7">
    <source>
        <dbReference type="PROSITE" id="PS51194"/>
    </source>
</evidence>
<dbReference type="InterPro" id="IPR044742">
    <property type="entry name" value="DEAD/DEAH_RhlB"/>
</dbReference>
<accession>T1AN10</accession>
<dbReference type="GO" id="GO:0003724">
    <property type="term" value="F:RNA helicase activity"/>
    <property type="evidence" value="ECO:0007669"/>
    <property type="project" value="TreeGrafter"/>
</dbReference>
<feature type="domain" description="Helicase ATP-binding" evidence="6">
    <location>
        <begin position="1"/>
        <end position="94"/>
    </location>
</feature>
<dbReference type="InterPro" id="IPR014001">
    <property type="entry name" value="Helicase_ATP-bd"/>
</dbReference>
<dbReference type="GO" id="GO:0005524">
    <property type="term" value="F:ATP binding"/>
    <property type="evidence" value="ECO:0007669"/>
    <property type="project" value="UniProtKB-KW"/>
</dbReference>
<name>T1AN10_9ZZZZ</name>